<dbReference type="eggNOG" id="KOG1862">
    <property type="taxonomic scope" value="Eukaryota"/>
</dbReference>
<dbReference type="PANTHER" id="PTHR46992">
    <property type="entry name" value="GYF DOMAIN-CONTAINING PROTEIN"/>
    <property type="match status" value="1"/>
</dbReference>
<feature type="region of interest" description="Disordered" evidence="2">
    <location>
        <begin position="852"/>
        <end position="873"/>
    </location>
</feature>
<feature type="region of interest" description="Disordered" evidence="2">
    <location>
        <begin position="685"/>
        <end position="709"/>
    </location>
</feature>
<feature type="compositionally biased region" description="Basic and acidic residues" evidence="2">
    <location>
        <begin position="224"/>
        <end position="234"/>
    </location>
</feature>
<dbReference type="SUPFAM" id="SSF55277">
    <property type="entry name" value="GYF domain"/>
    <property type="match status" value="1"/>
</dbReference>
<organism evidence="4 5">
    <name type="scientific">Nelumbo nucifera</name>
    <name type="common">Sacred lotus</name>
    <dbReference type="NCBI Taxonomy" id="4432"/>
    <lineage>
        <taxon>Eukaryota</taxon>
        <taxon>Viridiplantae</taxon>
        <taxon>Streptophyta</taxon>
        <taxon>Embryophyta</taxon>
        <taxon>Tracheophyta</taxon>
        <taxon>Spermatophyta</taxon>
        <taxon>Magnoliopsida</taxon>
        <taxon>Proteales</taxon>
        <taxon>Nelumbonaceae</taxon>
        <taxon>Nelumbo</taxon>
    </lineage>
</organism>
<feature type="compositionally biased region" description="Polar residues" evidence="2">
    <location>
        <begin position="1370"/>
        <end position="1382"/>
    </location>
</feature>
<feature type="compositionally biased region" description="Basic and acidic residues" evidence="2">
    <location>
        <begin position="24"/>
        <end position="49"/>
    </location>
</feature>
<dbReference type="RefSeq" id="XP_010250626.1">
    <property type="nucleotide sequence ID" value="XM_010252324.2"/>
</dbReference>
<keyword evidence="1" id="KW-0175">Coiled coil</keyword>
<dbReference type="FunCoup" id="A0A1U7ZD00">
    <property type="interactions" value="3158"/>
</dbReference>
<dbReference type="InterPro" id="IPR003169">
    <property type="entry name" value="GYF"/>
</dbReference>
<accession>A0A1U7ZD00</accession>
<protein>
    <submittedName>
        <fullName evidence="5">Uncharacterized protein LOC104592822 isoform X1</fullName>
    </submittedName>
</protein>
<dbReference type="InParanoid" id="A0A1U7ZD00"/>
<keyword evidence="4" id="KW-1185">Reference proteome</keyword>
<feature type="region of interest" description="Disordered" evidence="2">
    <location>
        <begin position="1370"/>
        <end position="1418"/>
    </location>
</feature>
<feature type="domain" description="GYF" evidence="3">
    <location>
        <begin position="536"/>
        <end position="587"/>
    </location>
</feature>
<feature type="compositionally biased region" description="Polar residues" evidence="2">
    <location>
        <begin position="69"/>
        <end position="88"/>
    </location>
</feature>
<dbReference type="Gene3D" id="3.30.1490.40">
    <property type="match status" value="1"/>
</dbReference>
<dbReference type="SMART" id="SM00444">
    <property type="entry name" value="GYF"/>
    <property type="match status" value="1"/>
</dbReference>
<evidence type="ECO:0000256" key="1">
    <source>
        <dbReference type="SAM" id="Coils"/>
    </source>
</evidence>
<feature type="compositionally biased region" description="Polar residues" evidence="2">
    <location>
        <begin position="853"/>
        <end position="873"/>
    </location>
</feature>
<proteinExistence type="predicted"/>
<feature type="coiled-coil region" evidence="1">
    <location>
        <begin position="901"/>
        <end position="928"/>
    </location>
</feature>
<dbReference type="KEGG" id="nnu:104592822"/>
<dbReference type="PANTHER" id="PTHR46992:SF1">
    <property type="entry name" value="GYF DOMAIN-CONTAINING PROTEIN"/>
    <property type="match status" value="1"/>
</dbReference>
<feature type="region of interest" description="Disordered" evidence="2">
    <location>
        <begin position="1160"/>
        <end position="1194"/>
    </location>
</feature>
<evidence type="ECO:0000256" key="2">
    <source>
        <dbReference type="SAM" id="MobiDB-lite"/>
    </source>
</evidence>
<gene>
    <name evidence="5" type="primary">LOC104592822</name>
</gene>
<dbReference type="Proteomes" id="UP000189703">
    <property type="component" value="Unplaced"/>
</dbReference>
<feature type="region of interest" description="Disordered" evidence="2">
    <location>
        <begin position="1555"/>
        <end position="1595"/>
    </location>
</feature>
<dbReference type="InterPro" id="IPR035445">
    <property type="entry name" value="GYF-like_dom_sf"/>
</dbReference>
<dbReference type="CDD" id="cd00072">
    <property type="entry name" value="GYF"/>
    <property type="match status" value="1"/>
</dbReference>
<feature type="compositionally biased region" description="Polar residues" evidence="2">
    <location>
        <begin position="1487"/>
        <end position="1499"/>
    </location>
</feature>
<feature type="region of interest" description="Disordered" evidence="2">
    <location>
        <begin position="1476"/>
        <end position="1499"/>
    </location>
</feature>
<dbReference type="OrthoDB" id="6415790at2759"/>
<dbReference type="PROSITE" id="PS50829">
    <property type="entry name" value="GYF"/>
    <property type="match status" value="1"/>
</dbReference>
<reference evidence="5" key="1">
    <citation type="submission" date="2025-08" db="UniProtKB">
        <authorList>
            <consortium name="RefSeq"/>
        </authorList>
    </citation>
    <scope>IDENTIFICATION</scope>
</reference>
<sequence>MAEGKVDLPDDLLSLKPADELWASKEEALGGHDEEKVPAGLVDESKDQATSESSIPLSPQWLYVKPSETKTGLSGTSGVVQAPSSLPHGNSIDPVQKDGWRLDVSQDKKDWRRTAADVESSRRWREEERETGILGRRDRRKEDRRVDNVTTRETGDGRVLPSSDRWHDVNSRNPGHEARRDSKWSSRWGPEDKDKESRTEKRMDGEKEDALSDKQSSGGGNRAVSERESDSRDKWRPRHRLEVHSSGSTAYRAAPGFALERGRTESTGFTPGRGRATIIGIASITRPSPAGPIGAPVGTFCYPRGKLLDIYRKQKLSPSFDTLPDGLEQVPPITQISSIEPLAFVAPDPEEKAILSDIWKGEVTGSGILYNSSKDKIGSSIEDATDAAIDASQTIGTGSDDGCASRMNIGDEVDSCLKRGEQNVSSIMAGMGSDGIPLAVTKSSDGFVAADFRQEHHDIVIKTSESWESEDTAVRKHLKSGEIESSASLDISTNLPNDSSSLFDPPSLLQASSSSMKCVKSNDEANLLDSGTSPEDLSLYYRDPQGEIQGPFLGIDIISWFEQGFFGTDLPVCLSDAPEGTPFQELGEVMPHLRSKAGLASSSDLVSRVEPSDAIGGSAGAGKASAAGLTGVVDDQGWSSSEIEVSSSHHSQPLISKCEDPKEPYYSDGQVFHDFATQDKEVVFPGRPGSSSGNPIGKPSDKLQDTLANSTSHPFLSNELTDSMEDNKLHPFGLLWSELDGSHLKRTSSSSMSSSISDQGNLMNSMGGRDVHFAGQKQSTLVGETSSGGFGRTTLSKQNLFQDAIDNNYLSHVEQEPNRFDLAEHLMSQQLQKHHLPQQNMLSQHPFHLNGSVIDQFSGSSLPQDRNPLHNQQSINQPLPDLELIKLQIQQQRQLELQQQHQLQQQQLHRHQMQLQQQQQQARQLLLEQLMHQKMQDPNFGQSHVDPVRANNMLDQVIFRQHLLHELQQSHPLVRHHDPYIEQLIQAKYGQSLQREHHDDLLEILSRAKHAQMLPLDQQILLQQEQLKARQLTMASRRQAGIEEGKLIGGVWSVDETGQFIRSTANPHQAQSAGFGPLDFYQRQQRASSYEEQISNLEQNLPVQERIRQSIYEQNSFPFDWSMPLPANTPGMNLDVVSTLARAQGLDFHEHDHMHSASQLGSFSSGLHSHHPQVPNQFHASHPDALDSHWPESNGQVASNHVAARVQQLHLESERQRREPDANIVSTGTGPGLWATEGSDENSRRAMMELLYHKFGLQSTQPLEMGKITPTPSYERREPSWFFSQSNPSDLPFNLLQEKQTGLSNSFAEGLHSSNSVNTLQDRFVKLGMDDLSSSLESNGRLSVRSNSGALIEEEQLLSGINESGQSFYADSNMTNKSSAENDFSEVKEGKKGKKRVPKSKVAISRSFSEDQESMAEQSEGTFMDHGDLQFNASIRNALVGSSGGSAGLYNYEMGLAVGEERAKDKVSILSKGLSNSLPKLPPVSRAHSSQESLSELSTNRTVKEMQDSGVNPAIQASEHLASSKKEIRFRRNSSCSVVDVSETSFIDMLKSTAKKPTLPETDPSAGAMESSDATQGSRSGKKKGKKGRQIDPALLGFKVSSNRIMMGEIQRLED</sequence>
<feature type="compositionally biased region" description="Basic and acidic residues" evidence="2">
    <location>
        <begin position="95"/>
        <end position="131"/>
    </location>
</feature>
<feature type="compositionally biased region" description="Basic and acidic residues" evidence="2">
    <location>
        <begin position="164"/>
        <end position="212"/>
    </location>
</feature>
<feature type="region of interest" description="Disordered" evidence="2">
    <location>
        <begin position="24"/>
        <end position="257"/>
    </location>
</feature>
<dbReference type="OMA" id="SITHIRH"/>
<feature type="compositionally biased region" description="Basic and acidic residues" evidence="2">
    <location>
        <begin position="1181"/>
        <end position="1190"/>
    </location>
</feature>
<evidence type="ECO:0000259" key="3">
    <source>
        <dbReference type="PROSITE" id="PS50829"/>
    </source>
</evidence>
<dbReference type="Pfam" id="PF02213">
    <property type="entry name" value="GYF"/>
    <property type="match status" value="1"/>
</dbReference>
<evidence type="ECO:0000313" key="5">
    <source>
        <dbReference type="RefSeq" id="XP_010250626.1"/>
    </source>
</evidence>
<dbReference type="GeneID" id="104592822"/>
<feature type="compositionally biased region" description="Basic and acidic residues" evidence="2">
    <location>
        <begin position="1211"/>
        <end position="1221"/>
    </location>
</feature>
<name>A0A1U7ZD00_NELNU</name>
<feature type="region of interest" description="Disordered" evidence="2">
    <location>
        <begin position="1211"/>
        <end position="1239"/>
    </location>
</feature>
<dbReference type="STRING" id="4432.A0A1U7ZD00"/>
<evidence type="ECO:0000313" key="4">
    <source>
        <dbReference type="Proteomes" id="UP000189703"/>
    </source>
</evidence>